<dbReference type="PROSITE" id="PS51918">
    <property type="entry name" value="RADICAL_SAM"/>
    <property type="match status" value="1"/>
</dbReference>
<evidence type="ECO:0000256" key="5">
    <source>
        <dbReference type="ARBA" id="ARBA00023004"/>
    </source>
</evidence>
<keyword evidence="6" id="KW-0411">Iron-sulfur</keyword>
<evidence type="ECO:0000256" key="1">
    <source>
        <dbReference type="ARBA" id="ARBA00001966"/>
    </source>
</evidence>
<dbReference type="GO" id="GO:0051607">
    <property type="term" value="P:defense response to virus"/>
    <property type="evidence" value="ECO:0007669"/>
    <property type="project" value="UniProtKB-KW"/>
</dbReference>
<dbReference type="Proteomes" id="UP000008743">
    <property type="component" value="Unassembled WGS sequence"/>
</dbReference>
<keyword evidence="2" id="KW-0004">4Fe-4S</keyword>
<dbReference type="CDD" id="cd01335">
    <property type="entry name" value="Radical_SAM"/>
    <property type="match status" value="1"/>
</dbReference>
<dbReference type="Gene3D" id="3.20.20.70">
    <property type="entry name" value="Aldolase class I"/>
    <property type="match status" value="1"/>
</dbReference>
<keyword evidence="11" id="KW-1185">Reference proteome</keyword>
<feature type="transmembrane region" description="Helical" evidence="8">
    <location>
        <begin position="18"/>
        <end position="36"/>
    </location>
</feature>
<dbReference type="SFLD" id="SFLDF00318">
    <property type="entry name" value="Viperin"/>
    <property type="match status" value="1"/>
</dbReference>
<evidence type="ECO:0000256" key="7">
    <source>
        <dbReference type="ARBA" id="ARBA00023118"/>
    </source>
</evidence>
<keyword evidence="8" id="KW-0812">Transmembrane</keyword>
<dbReference type="SFLD" id="SFLDS00029">
    <property type="entry name" value="Radical_SAM"/>
    <property type="match status" value="1"/>
</dbReference>
<evidence type="ECO:0000256" key="8">
    <source>
        <dbReference type="SAM" id="Phobius"/>
    </source>
</evidence>
<evidence type="ECO:0000256" key="2">
    <source>
        <dbReference type="ARBA" id="ARBA00022485"/>
    </source>
</evidence>
<dbReference type="OrthoDB" id="549750at2759"/>
<evidence type="ECO:0000256" key="3">
    <source>
        <dbReference type="ARBA" id="ARBA00022691"/>
    </source>
</evidence>
<sequence>MLKHLFAELIQCAGSSAIYSYIALVVVGVVTTLFYMRNRLRPSLGGTEAINCSANAANVVSVNYHFTRQCNYSCKFCFHTAKTSHLVPIEEACRGMKLLKEAGMRKINFSGGEPFLIRRGKQVGQMVRYAKETLQLESVTIVTNGSLVTEEWFEQYGQWLDIMAISCDSFDEGTNELIGRTAANAAARQVEVAYRVQELCGRFGVKFKLNTVVNTHNVNEDMTEHIARLQPARWKVFQCLLIDGENAGGQDLRDARALVITDDQFAAFLARHKALSPIAESNSVMRNSYVIVDEYFRFLNNVNGSKEPSMSILDKGVQGAWGKTVFDQAGFVERSGEYEWTRLAEKNSTGTSTSTSTLARIPDTNVVLRAVKELSD</sequence>
<dbReference type="InterPro" id="IPR007197">
    <property type="entry name" value="rSAM"/>
</dbReference>
<dbReference type="AlphaFoldDB" id="A0A0D2WNQ6"/>
<proteinExistence type="predicted"/>
<dbReference type="PANTHER" id="PTHR21339">
    <property type="entry name" value="RADICAL S-ADENOSYL METHIONINE DOMAIN-CONTAINING PROTEIN 2"/>
    <property type="match status" value="1"/>
</dbReference>
<reference evidence="11" key="1">
    <citation type="submission" date="2011-02" db="EMBL/GenBank/DDBJ databases">
        <title>The Genome Sequence of Capsaspora owczarzaki ATCC 30864.</title>
        <authorList>
            <person name="Russ C."/>
            <person name="Cuomo C."/>
            <person name="Burger G."/>
            <person name="Gray M.W."/>
            <person name="Holland P.W.H."/>
            <person name="King N."/>
            <person name="Lang F.B.F."/>
            <person name="Roger A.J."/>
            <person name="Ruiz-Trillo I."/>
            <person name="Young S.K."/>
            <person name="Zeng Q."/>
            <person name="Gargeya S."/>
            <person name="Alvarado L."/>
            <person name="Berlin A."/>
            <person name="Chapman S.B."/>
            <person name="Chen Z."/>
            <person name="Freedman E."/>
            <person name="Gellesch M."/>
            <person name="Goldberg J."/>
            <person name="Griggs A."/>
            <person name="Gujja S."/>
            <person name="Heilman E."/>
            <person name="Heiman D."/>
            <person name="Howarth C."/>
            <person name="Mehta T."/>
            <person name="Neiman D."/>
            <person name="Pearson M."/>
            <person name="Roberts A."/>
            <person name="Saif S."/>
            <person name="Shea T."/>
            <person name="Shenoy N."/>
            <person name="Sisk P."/>
            <person name="Stolte C."/>
            <person name="Sykes S."/>
            <person name="White J."/>
            <person name="Yandava C."/>
            <person name="Haas B."/>
            <person name="Nusbaum C."/>
            <person name="Birren B."/>
        </authorList>
    </citation>
    <scope>NUCLEOTIDE SEQUENCE</scope>
    <source>
        <strain evidence="11">ATCC 30864</strain>
    </source>
</reference>
<dbReference type="SFLD" id="SFLDG01067">
    <property type="entry name" value="SPASM/twitch_domain_containing"/>
    <property type="match status" value="1"/>
</dbReference>
<accession>A0A0D2WNQ6</accession>
<evidence type="ECO:0000313" key="10">
    <source>
        <dbReference type="EMBL" id="KJE92068.1"/>
    </source>
</evidence>
<evidence type="ECO:0000256" key="6">
    <source>
        <dbReference type="ARBA" id="ARBA00023014"/>
    </source>
</evidence>
<dbReference type="GO" id="GO:0051539">
    <property type="term" value="F:4 iron, 4 sulfur cluster binding"/>
    <property type="evidence" value="ECO:0007669"/>
    <property type="project" value="UniProtKB-KW"/>
</dbReference>
<name>A0A0D2WNQ6_CAPO3</name>
<dbReference type="InterPro" id="IPR058240">
    <property type="entry name" value="rSAM_sf"/>
</dbReference>
<keyword evidence="7" id="KW-0051">Antiviral defense</keyword>
<gene>
    <name evidence="10" type="ORF">CAOG_003095</name>
</gene>
<dbReference type="Pfam" id="PF04055">
    <property type="entry name" value="Radical_SAM"/>
    <property type="match status" value="1"/>
</dbReference>
<keyword evidence="3" id="KW-0949">S-adenosyl-L-methionine</keyword>
<dbReference type="eggNOG" id="ENOG502QQMH">
    <property type="taxonomic scope" value="Eukaryota"/>
</dbReference>
<organism evidence="10 11">
    <name type="scientific">Capsaspora owczarzaki (strain ATCC 30864)</name>
    <dbReference type="NCBI Taxonomy" id="595528"/>
    <lineage>
        <taxon>Eukaryota</taxon>
        <taxon>Filasterea</taxon>
        <taxon>Capsaspora</taxon>
    </lineage>
</organism>
<keyword evidence="8" id="KW-0472">Membrane</keyword>
<dbReference type="OMA" id="ERWFKKY"/>
<dbReference type="InterPro" id="IPR013785">
    <property type="entry name" value="Aldolase_TIM"/>
</dbReference>
<dbReference type="NCBIfam" id="NF038283">
    <property type="entry name" value="viperin_w_prok"/>
    <property type="match status" value="1"/>
</dbReference>
<dbReference type="PANTHER" id="PTHR21339:SF0">
    <property type="entry name" value="S-ADENOSYLMETHIONINE-DEPENDENT NUCLEOTIDE DEHYDRATASE RSAD2"/>
    <property type="match status" value="1"/>
</dbReference>
<dbReference type="RefSeq" id="XP_004363934.1">
    <property type="nucleotide sequence ID" value="XM_004363877.2"/>
</dbReference>
<protein>
    <submittedName>
        <fullName evidence="10">Radical S-adenosyl methionine domain-containing protein 2</fullName>
    </submittedName>
</protein>
<dbReference type="InParanoid" id="A0A0D2WNQ6"/>
<keyword evidence="5" id="KW-0408">Iron</keyword>
<dbReference type="SMART" id="SM00729">
    <property type="entry name" value="Elp3"/>
    <property type="match status" value="1"/>
</dbReference>
<dbReference type="STRING" id="595528.A0A0D2WNQ6"/>
<dbReference type="GO" id="GO:0003824">
    <property type="term" value="F:catalytic activity"/>
    <property type="evidence" value="ECO:0007669"/>
    <property type="project" value="InterPro"/>
</dbReference>
<feature type="domain" description="Radical SAM core" evidence="9">
    <location>
        <begin position="56"/>
        <end position="279"/>
    </location>
</feature>
<evidence type="ECO:0000313" key="11">
    <source>
        <dbReference type="Proteomes" id="UP000008743"/>
    </source>
</evidence>
<dbReference type="PhylomeDB" id="A0A0D2WNQ6"/>
<dbReference type="SUPFAM" id="SSF102114">
    <property type="entry name" value="Radical SAM enzymes"/>
    <property type="match status" value="1"/>
</dbReference>
<evidence type="ECO:0000259" key="9">
    <source>
        <dbReference type="PROSITE" id="PS51918"/>
    </source>
</evidence>
<dbReference type="InterPro" id="IPR051196">
    <property type="entry name" value="RSAD2/Viperin_antiviral"/>
</dbReference>
<dbReference type="SFLD" id="SFLDG01088">
    <property type="entry name" value="antiviral_proteins"/>
    <property type="match status" value="1"/>
</dbReference>
<dbReference type="InterPro" id="IPR006638">
    <property type="entry name" value="Elp3/MiaA/NifB-like_rSAM"/>
</dbReference>
<keyword evidence="8" id="KW-1133">Transmembrane helix</keyword>
<dbReference type="EMBL" id="KE346363">
    <property type="protein sequence ID" value="KJE92068.1"/>
    <property type="molecule type" value="Genomic_DNA"/>
</dbReference>
<dbReference type="GO" id="GO:0046872">
    <property type="term" value="F:metal ion binding"/>
    <property type="evidence" value="ECO:0007669"/>
    <property type="project" value="UniProtKB-KW"/>
</dbReference>
<comment type="cofactor">
    <cofactor evidence="1">
        <name>[4Fe-4S] cluster</name>
        <dbReference type="ChEBI" id="CHEBI:49883"/>
    </cofactor>
</comment>
<keyword evidence="4" id="KW-0479">Metal-binding</keyword>
<evidence type="ECO:0000256" key="4">
    <source>
        <dbReference type="ARBA" id="ARBA00022723"/>
    </source>
</evidence>